<dbReference type="EMBL" id="JANVFO010000037">
    <property type="protein sequence ID" value="KAJ3729151.1"/>
    <property type="molecule type" value="Genomic_DNA"/>
</dbReference>
<dbReference type="AlphaFoldDB" id="A0AA38MSR8"/>
<dbReference type="InterPro" id="IPR027417">
    <property type="entry name" value="P-loop_NTPase"/>
</dbReference>
<comment type="caution">
    <text evidence="2">The sequence shown here is derived from an EMBL/GenBank/DDBJ whole genome shotgun (WGS) entry which is preliminary data.</text>
</comment>
<dbReference type="Proteomes" id="UP001176059">
    <property type="component" value="Unassembled WGS sequence"/>
</dbReference>
<protein>
    <submittedName>
        <fullName evidence="2">Uncharacterized protein</fullName>
    </submittedName>
</protein>
<evidence type="ECO:0000256" key="1">
    <source>
        <dbReference type="SAM" id="MobiDB-lite"/>
    </source>
</evidence>
<name>A0AA38MSR8_9AGAR</name>
<dbReference type="SUPFAM" id="SSF52540">
    <property type="entry name" value="P-loop containing nucleoside triphosphate hydrolases"/>
    <property type="match status" value="1"/>
</dbReference>
<accession>A0AA38MSR8</accession>
<proteinExistence type="predicted"/>
<organism evidence="2 3">
    <name type="scientific">Lentinula guzmanii</name>
    <dbReference type="NCBI Taxonomy" id="2804957"/>
    <lineage>
        <taxon>Eukaryota</taxon>
        <taxon>Fungi</taxon>
        <taxon>Dikarya</taxon>
        <taxon>Basidiomycota</taxon>
        <taxon>Agaricomycotina</taxon>
        <taxon>Agaricomycetes</taxon>
        <taxon>Agaricomycetidae</taxon>
        <taxon>Agaricales</taxon>
        <taxon>Marasmiineae</taxon>
        <taxon>Omphalotaceae</taxon>
        <taxon>Lentinula</taxon>
    </lineage>
</organism>
<gene>
    <name evidence="2" type="ORF">DFJ43DRAFT_1083705</name>
</gene>
<sequence>MEKRLTLGEYTPYQINPPLGVWRSLIAYIGSTSPDAGFWYSPDEKAMSVFGQTYGLLSHGRIAQASECPDTGYPDIVSHNVWIYENFHIMYRSQVKDTDVGYYVGWLALPDSVDPNGYEVALPDDFSTIPHSSYIDIYSSRRLDELFSWCKDNMTTAFNVTLKGKVYNRTIHSDMCDICCGIHRNCPLLPIMKPIDLVVPKSLKRSLSDDGSSSDVIAKQPRFTFDPRDGLLVREHLVRSVVDRVCRDHFILIESPPCSGKSTLLRHIAQYILQQFPHDILHLSTQWEGMKDHIIVGSKEVDYVPTECYNDNWQANGYEGRRKLINHIQSSHPGGDMWILIDEAQLTYVDIVFWSALYSVRNGKVPVYVIAAGSYGSHTGSSSHFPSQVITLSHRMNLFSDGVNPCFLAFTNIDAEKYMQQVIPTQAHLRPYKDTILESASPDIDRLPPSQKWEAGFHPGVVAGLTVLLSQKLQRSLTYSAQQLREDFQAQCSSNAQSGRPTGLGRAIPRPHKYSKFTPAAMMLFTAVMHGKPLTVPCLDHSAGAMVVCNYMADERNQGYRRLERSFCAEEIVPRQIVNLFPSLLRQDHPPILQTDLNSTPQNISLYIIPSNIALTPRERLLEVEHSSTSSKPLALRQRRAGNCPLSDFDQAAHDARRMGWLLSVPSPEGVGNNHLVLPTRWHGQYLQFLLTPKQVPEEVKSMTIDEFLNGVISRFRSSVLNTCRATHNGLHEKVVDAEFMHATEELAKDPLFLLPQVYTSDRSGVIDFTVPSKKWLLELLVEGSNLPEHIRRFEADQQSYGKQWCDWEWRVIDFRYDTRLRMNIKCEQLRTVNLSKAKDTDCMTAEIFSALPTPHVYTLQA</sequence>
<feature type="region of interest" description="Disordered" evidence="1">
    <location>
        <begin position="492"/>
        <end position="511"/>
    </location>
</feature>
<keyword evidence="3" id="KW-1185">Reference proteome</keyword>
<evidence type="ECO:0000313" key="3">
    <source>
        <dbReference type="Proteomes" id="UP001176059"/>
    </source>
</evidence>
<reference evidence="2" key="2">
    <citation type="journal article" date="2023" name="Proc. Natl. Acad. Sci. U.S.A.">
        <title>A global phylogenomic analysis of the shiitake genus Lentinula.</title>
        <authorList>
            <person name="Sierra-Patev S."/>
            <person name="Min B."/>
            <person name="Naranjo-Ortiz M."/>
            <person name="Looney B."/>
            <person name="Konkel Z."/>
            <person name="Slot J.C."/>
            <person name="Sakamoto Y."/>
            <person name="Steenwyk J.L."/>
            <person name="Rokas A."/>
            <person name="Carro J."/>
            <person name="Camarero S."/>
            <person name="Ferreira P."/>
            <person name="Molpeceres G."/>
            <person name="Ruiz-Duenas F.J."/>
            <person name="Serrano A."/>
            <person name="Henrissat B."/>
            <person name="Drula E."/>
            <person name="Hughes K.W."/>
            <person name="Mata J.L."/>
            <person name="Ishikawa N.K."/>
            <person name="Vargas-Isla R."/>
            <person name="Ushijima S."/>
            <person name="Smith C.A."/>
            <person name="Donoghue J."/>
            <person name="Ahrendt S."/>
            <person name="Andreopoulos W."/>
            <person name="He G."/>
            <person name="LaButti K."/>
            <person name="Lipzen A."/>
            <person name="Ng V."/>
            <person name="Riley R."/>
            <person name="Sandor L."/>
            <person name="Barry K."/>
            <person name="Martinez A.T."/>
            <person name="Xiao Y."/>
            <person name="Gibbons J.G."/>
            <person name="Terashima K."/>
            <person name="Grigoriev I.V."/>
            <person name="Hibbett D."/>
        </authorList>
    </citation>
    <scope>NUCLEOTIDE SEQUENCE</scope>
    <source>
        <strain evidence="2">ET3784</strain>
    </source>
</reference>
<evidence type="ECO:0000313" key="2">
    <source>
        <dbReference type="EMBL" id="KAJ3729151.1"/>
    </source>
</evidence>
<reference evidence="2" key="1">
    <citation type="submission" date="2022-08" db="EMBL/GenBank/DDBJ databases">
        <authorList>
            <consortium name="DOE Joint Genome Institute"/>
            <person name="Min B."/>
            <person name="Sierra-Patev S."/>
            <person name="Naranjo-Ortiz M."/>
            <person name="Looney B."/>
            <person name="Konkel Z."/>
            <person name="Slot J.C."/>
            <person name="Sakamoto Y."/>
            <person name="Steenwyk J.L."/>
            <person name="Rokas A."/>
            <person name="Carro J."/>
            <person name="Camarero S."/>
            <person name="Ferreira P."/>
            <person name="Molpeceres G."/>
            <person name="Ruiz-duenas F.J."/>
            <person name="Serrano A."/>
            <person name="Henrissat B."/>
            <person name="Drula E."/>
            <person name="Hughes K.W."/>
            <person name="Mata J.L."/>
            <person name="Ishikawa N.K."/>
            <person name="Vargas-Isla R."/>
            <person name="Ushijima S."/>
            <person name="Smith C.A."/>
            <person name="Ahrendt S."/>
            <person name="Andreopoulos W."/>
            <person name="He G."/>
            <person name="LaButti K."/>
            <person name="Lipzen A."/>
            <person name="Ng V."/>
            <person name="Riley R."/>
            <person name="Sandor L."/>
            <person name="Barry K."/>
            <person name="Martinez A.T."/>
            <person name="Xiao Y."/>
            <person name="Gibbons J.G."/>
            <person name="Terashima K."/>
            <person name="Hibbett D.S."/>
            <person name="Grigoriev I.V."/>
        </authorList>
    </citation>
    <scope>NUCLEOTIDE SEQUENCE</scope>
    <source>
        <strain evidence="2">ET3784</strain>
    </source>
</reference>